<evidence type="ECO:0000313" key="2">
    <source>
        <dbReference type="EMBL" id="MPC50843.1"/>
    </source>
</evidence>
<evidence type="ECO:0000256" key="1">
    <source>
        <dbReference type="SAM" id="MobiDB-lite"/>
    </source>
</evidence>
<proteinExistence type="predicted"/>
<organism evidence="2 3">
    <name type="scientific">Portunus trituberculatus</name>
    <name type="common">Swimming crab</name>
    <name type="synonym">Neptunus trituberculatus</name>
    <dbReference type="NCBI Taxonomy" id="210409"/>
    <lineage>
        <taxon>Eukaryota</taxon>
        <taxon>Metazoa</taxon>
        <taxon>Ecdysozoa</taxon>
        <taxon>Arthropoda</taxon>
        <taxon>Crustacea</taxon>
        <taxon>Multicrustacea</taxon>
        <taxon>Malacostraca</taxon>
        <taxon>Eumalacostraca</taxon>
        <taxon>Eucarida</taxon>
        <taxon>Decapoda</taxon>
        <taxon>Pleocyemata</taxon>
        <taxon>Brachyura</taxon>
        <taxon>Eubrachyura</taxon>
        <taxon>Portunoidea</taxon>
        <taxon>Portunidae</taxon>
        <taxon>Portuninae</taxon>
        <taxon>Portunus</taxon>
    </lineage>
</organism>
<dbReference type="Proteomes" id="UP000324222">
    <property type="component" value="Unassembled WGS sequence"/>
</dbReference>
<accession>A0A5B7G0N0</accession>
<name>A0A5B7G0N0_PORTR</name>
<protein>
    <submittedName>
        <fullName evidence="2">Uncharacterized protein</fullName>
    </submittedName>
</protein>
<sequence length="110" mass="12162">MLSKPPARNVLEVACVILNVCIICIVDLTEAFNKPSDTTSHPDHSHHPFASPPPPRRHHTAILLLHTTIITPSHDPHHFAAGHLSTLLPLLTRRNTAASQPSRHRDPHTI</sequence>
<evidence type="ECO:0000313" key="3">
    <source>
        <dbReference type="Proteomes" id="UP000324222"/>
    </source>
</evidence>
<dbReference type="EMBL" id="VSRR010009764">
    <property type="protein sequence ID" value="MPC50843.1"/>
    <property type="molecule type" value="Genomic_DNA"/>
</dbReference>
<gene>
    <name evidence="2" type="ORF">E2C01_044677</name>
</gene>
<comment type="caution">
    <text evidence="2">The sequence shown here is derived from an EMBL/GenBank/DDBJ whole genome shotgun (WGS) entry which is preliminary data.</text>
</comment>
<reference evidence="2 3" key="1">
    <citation type="submission" date="2019-05" db="EMBL/GenBank/DDBJ databases">
        <title>Another draft genome of Portunus trituberculatus and its Hox gene families provides insights of decapod evolution.</title>
        <authorList>
            <person name="Jeong J.-H."/>
            <person name="Song I."/>
            <person name="Kim S."/>
            <person name="Choi T."/>
            <person name="Kim D."/>
            <person name="Ryu S."/>
            <person name="Kim W."/>
        </authorList>
    </citation>
    <scope>NUCLEOTIDE SEQUENCE [LARGE SCALE GENOMIC DNA]</scope>
    <source>
        <tissue evidence="2">Muscle</tissue>
    </source>
</reference>
<feature type="region of interest" description="Disordered" evidence="1">
    <location>
        <begin position="35"/>
        <end position="57"/>
    </location>
</feature>
<dbReference type="AlphaFoldDB" id="A0A5B7G0N0"/>
<keyword evidence="3" id="KW-1185">Reference proteome</keyword>